<dbReference type="InterPro" id="IPR006612">
    <property type="entry name" value="THAP_Znf"/>
</dbReference>
<dbReference type="InterPro" id="IPR048365">
    <property type="entry name" value="TNP-like_RNaseH_N"/>
</dbReference>
<dbReference type="KEGG" id="tnl:113502840"/>
<protein>
    <submittedName>
        <fullName evidence="8">Uncharacterized protein LOC113502840</fullName>
    </submittedName>
</protein>
<organism evidence="7 8">
    <name type="scientific">Trichoplusia ni</name>
    <name type="common">Cabbage looper</name>
    <dbReference type="NCBI Taxonomy" id="7111"/>
    <lineage>
        <taxon>Eukaryota</taxon>
        <taxon>Metazoa</taxon>
        <taxon>Ecdysozoa</taxon>
        <taxon>Arthropoda</taxon>
        <taxon>Hexapoda</taxon>
        <taxon>Insecta</taxon>
        <taxon>Pterygota</taxon>
        <taxon>Neoptera</taxon>
        <taxon>Endopterygota</taxon>
        <taxon>Lepidoptera</taxon>
        <taxon>Glossata</taxon>
        <taxon>Ditrysia</taxon>
        <taxon>Noctuoidea</taxon>
        <taxon>Noctuidae</taxon>
        <taxon>Plusiinae</taxon>
        <taxon>Trichoplusia</taxon>
    </lineage>
</organism>
<dbReference type="Pfam" id="PF05485">
    <property type="entry name" value="THAP"/>
    <property type="match status" value="1"/>
</dbReference>
<dbReference type="GeneID" id="113502840"/>
<dbReference type="SMART" id="SM00980">
    <property type="entry name" value="THAP"/>
    <property type="match status" value="1"/>
</dbReference>
<keyword evidence="7" id="KW-1185">Reference proteome</keyword>
<accession>A0A7E5WHY0</accession>
<feature type="domain" description="THAP-type" evidence="6">
    <location>
        <begin position="1"/>
        <end position="82"/>
    </location>
</feature>
<dbReference type="Proteomes" id="UP000322000">
    <property type="component" value="Chromosome 18"/>
</dbReference>
<evidence type="ECO:0000256" key="2">
    <source>
        <dbReference type="ARBA" id="ARBA00022771"/>
    </source>
</evidence>
<evidence type="ECO:0000313" key="7">
    <source>
        <dbReference type="Proteomes" id="UP000322000"/>
    </source>
</evidence>
<keyword evidence="3" id="KW-0862">Zinc</keyword>
<proteinExistence type="predicted"/>
<evidence type="ECO:0000256" key="5">
    <source>
        <dbReference type="PROSITE-ProRule" id="PRU00309"/>
    </source>
</evidence>
<dbReference type="RefSeq" id="XP_026740370.1">
    <property type="nucleotide sequence ID" value="XM_026884569.1"/>
</dbReference>
<dbReference type="AlphaFoldDB" id="A0A7E5WHY0"/>
<dbReference type="InterPro" id="IPR021896">
    <property type="entry name" value="THAP9-like_HTH"/>
</dbReference>
<dbReference type="Pfam" id="PF21787">
    <property type="entry name" value="TNP-like_RNaseH_N"/>
    <property type="match status" value="1"/>
</dbReference>
<evidence type="ECO:0000259" key="6">
    <source>
        <dbReference type="PROSITE" id="PS50950"/>
    </source>
</evidence>
<dbReference type="PROSITE" id="PS50950">
    <property type="entry name" value="ZF_THAP"/>
    <property type="match status" value="1"/>
</dbReference>
<dbReference type="GO" id="GO:0003677">
    <property type="term" value="F:DNA binding"/>
    <property type="evidence" value="ECO:0007669"/>
    <property type="project" value="UniProtKB-UniRule"/>
</dbReference>
<dbReference type="PANTHER" id="PTHR47577">
    <property type="entry name" value="THAP DOMAIN-CONTAINING PROTEIN 6"/>
    <property type="match status" value="1"/>
</dbReference>
<dbReference type="OrthoDB" id="7107965at2759"/>
<evidence type="ECO:0000313" key="8">
    <source>
        <dbReference type="RefSeq" id="XP_026740370.1"/>
    </source>
</evidence>
<keyword evidence="4 5" id="KW-0238">DNA-binding</keyword>
<evidence type="ECO:0000256" key="3">
    <source>
        <dbReference type="ARBA" id="ARBA00022833"/>
    </source>
</evidence>
<dbReference type="Pfam" id="PF21788">
    <property type="entry name" value="TNP-like_GBD"/>
    <property type="match status" value="1"/>
</dbReference>
<name>A0A7E5WHY0_TRINI</name>
<dbReference type="InParanoid" id="A0A7E5WHY0"/>
<evidence type="ECO:0000256" key="4">
    <source>
        <dbReference type="ARBA" id="ARBA00023125"/>
    </source>
</evidence>
<sequence length="973" mass="112248">MAPIKCCAIGCNSTNNTHRLYNLPKDDKLRALWLSFLVPVNSELLGLSKDQLVNKRVCQKHFDRYQLDDKGNRLKDGYPCLFSNEEVEHGVPLSGDHYDHNYSKKEDIEEIEENPVLVREHPVDHLYSRPADILADPPASAFLNTDFTTFNVFESSDIPSTSKCEISSHQNLQTVSLGSQDVICSVERTQLKNNAPKKIVIRGGAYKLTTNCKRFIKKMRKIAAEENKTRKPFLQRLDAAKKISCSQLFNKNFEQMSQQAQDFLLMQLKMANKKKKAMRYTTSEKHLALTLMKESPKGYRLLQKIFNLPSKRTLNRLAENITFNVGLNDNIFRVLKHKTRNWDTKKKLCSILFDEVALTPHLTYVESQDEIRGFKDFGYERVLRFCDHALVFMIKGVCSNWRQPICFYFCEGTTVAATVVRILKEVVTKVSESELIPLAIVCDQGPTFRTAINMVKLETARKRILNKECNDGTIEVSGQQLSVVFDPPHLLKSLRNNLLTKDMLFKGKVATWRDIETVFDADCQLGHTRMHKKLTEHHVYAAKIKKMKVSVAAQTLSATTSGMLKYTALFKTTASGQNVSKTMVTTGEAVEFIDQLFDSVNGSRGSTVRGKLRGPIKPNTNQIFNFWTEAKEILKTIQFIDENSKKARNNNKIYKVRVPSLNGWITTVESFERLSKLLFEKYEIKYFYPRNVNQDPLENFFGRIRAINYRNVNPDANSFINAFKSLLMSNVMGPHSIYANCEDDKGDTVVDFLKLISSSNVDESSSSTFDEDKENAMCNRPILISQNISNNCNQSLNPANERLRVHSSAYTAGYMCRRVTKKFKCRRCSETYTETKRDVFHKWIEQKEYNLLKHQNLTYPSKKFLILYRDISGLIHDFLNKYAYKKCIKKRIRQEIFKQFDVNWLGCTHHKTEAREWLLNLMIRTHVHNWCNIINKILKGGVQEKLVKQMCAPQKIAHDKYKTHRLRGKVNKN</sequence>
<keyword evidence="2 5" id="KW-0863">Zinc-finger</keyword>
<gene>
    <name evidence="8" type="primary">LOC113502840</name>
</gene>
<reference evidence="8" key="1">
    <citation type="submission" date="2025-08" db="UniProtKB">
        <authorList>
            <consortium name="RefSeq"/>
        </authorList>
    </citation>
    <scope>IDENTIFICATION</scope>
</reference>
<dbReference type="GO" id="GO:0008270">
    <property type="term" value="F:zinc ion binding"/>
    <property type="evidence" value="ECO:0007669"/>
    <property type="project" value="UniProtKB-KW"/>
</dbReference>
<keyword evidence="1" id="KW-0479">Metal-binding</keyword>
<dbReference type="PANTHER" id="PTHR47577:SF2">
    <property type="entry name" value="THAP DOMAIN CONTAINING 9"/>
    <property type="match status" value="1"/>
</dbReference>
<dbReference type="InterPro" id="IPR048366">
    <property type="entry name" value="TNP-like_GBD"/>
</dbReference>
<dbReference type="SMART" id="SM00692">
    <property type="entry name" value="DM3"/>
    <property type="match status" value="1"/>
</dbReference>
<evidence type="ECO:0000256" key="1">
    <source>
        <dbReference type="ARBA" id="ARBA00022723"/>
    </source>
</evidence>
<dbReference type="Pfam" id="PF12017">
    <property type="entry name" value="Tnp_P_element"/>
    <property type="match status" value="1"/>
</dbReference>
<dbReference type="SUPFAM" id="SSF57716">
    <property type="entry name" value="Glucocorticoid receptor-like (DNA-binding domain)"/>
    <property type="match status" value="1"/>
</dbReference>